<dbReference type="EMBL" id="JACRDE010000529">
    <property type="protein sequence ID" value="MBI5251833.1"/>
    <property type="molecule type" value="Genomic_DNA"/>
</dbReference>
<keyword evidence="5 6" id="KW-0720">Serine protease</keyword>
<dbReference type="Proteomes" id="UP000807825">
    <property type="component" value="Unassembled WGS sequence"/>
</dbReference>
<dbReference type="Gene3D" id="2.40.10.10">
    <property type="entry name" value="Trypsin-like serine proteases"/>
    <property type="match status" value="2"/>
</dbReference>
<evidence type="ECO:0000256" key="5">
    <source>
        <dbReference type="ARBA" id="ARBA00022825"/>
    </source>
</evidence>
<dbReference type="PROSITE" id="PS50240">
    <property type="entry name" value="TRYPSIN_DOM"/>
    <property type="match status" value="1"/>
</dbReference>
<reference evidence="8" key="1">
    <citation type="submission" date="2020-07" db="EMBL/GenBank/DDBJ databases">
        <title>Huge and variable diversity of episymbiotic CPR bacteria and DPANN archaea in groundwater ecosystems.</title>
        <authorList>
            <person name="He C.Y."/>
            <person name="Keren R."/>
            <person name="Whittaker M."/>
            <person name="Farag I.F."/>
            <person name="Doudna J."/>
            <person name="Cate J.H.D."/>
            <person name="Banfield J.F."/>
        </authorList>
    </citation>
    <scope>NUCLEOTIDE SEQUENCE</scope>
    <source>
        <strain evidence="8">NC_groundwater_1664_Pr3_B-0.1um_52_9</strain>
    </source>
</reference>
<dbReference type="Pfam" id="PF00089">
    <property type="entry name" value="Trypsin"/>
    <property type="match status" value="1"/>
</dbReference>
<dbReference type="InterPro" id="IPR008256">
    <property type="entry name" value="Peptidase_S1B"/>
</dbReference>
<dbReference type="AlphaFoldDB" id="A0A9D6Z262"/>
<dbReference type="EC" id="3.4.21.-" evidence="6"/>
<dbReference type="GO" id="GO:0004252">
    <property type="term" value="F:serine-type endopeptidase activity"/>
    <property type="evidence" value="ECO:0007669"/>
    <property type="project" value="InterPro"/>
</dbReference>
<dbReference type="PANTHER" id="PTHR15462:SF8">
    <property type="entry name" value="SERINE PROTEASE"/>
    <property type="match status" value="1"/>
</dbReference>
<evidence type="ECO:0000256" key="2">
    <source>
        <dbReference type="ARBA" id="ARBA00022670"/>
    </source>
</evidence>
<gene>
    <name evidence="8" type="ORF">HY912_20260</name>
</gene>
<evidence type="ECO:0000313" key="8">
    <source>
        <dbReference type="EMBL" id="MBI5251833.1"/>
    </source>
</evidence>
<dbReference type="InterPro" id="IPR043504">
    <property type="entry name" value="Peptidase_S1_PA_chymotrypsin"/>
</dbReference>
<dbReference type="PRINTS" id="PR00839">
    <property type="entry name" value="V8PROTEASE"/>
</dbReference>
<comment type="caution">
    <text evidence="8">The sequence shown here is derived from an EMBL/GenBank/DDBJ whole genome shotgun (WGS) entry which is preliminary data.</text>
</comment>
<organism evidence="8 9">
    <name type="scientific">Desulfomonile tiedjei</name>
    <dbReference type="NCBI Taxonomy" id="2358"/>
    <lineage>
        <taxon>Bacteria</taxon>
        <taxon>Pseudomonadati</taxon>
        <taxon>Thermodesulfobacteriota</taxon>
        <taxon>Desulfomonilia</taxon>
        <taxon>Desulfomonilales</taxon>
        <taxon>Desulfomonilaceae</taxon>
        <taxon>Desulfomonile</taxon>
    </lineage>
</organism>
<accession>A0A9D6Z262</accession>
<dbReference type="InterPro" id="IPR009003">
    <property type="entry name" value="Peptidase_S1_PA"/>
</dbReference>
<evidence type="ECO:0000256" key="6">
    <source>
        <dbReference type="RuleBase" id="RU004296"/>
    </source>
</evidence>
<keyword evidence="2 6" id="KW-0645">Protease</keyword>
<evidence type="ECO:0000259" key="7">
    <source>
        <dbReference type="PROSITE" id="PS50240"/>
    </source>
</evidence>
<dbReference type="PANTHER" id="PTHR15462">
    <property type="entry name" value="SERINE PROTEASE"/>
    <property type="match status" value="1"/>
</dbReference>
<protein>
    <recommendedName>
        <fullName evidence="6">Serine protease</fullName>
        <ecNumber evidence="6">3.4.21.-</ecNumber>
    </recommendedName>
</protein>
<evidence type="ECO:0000256" key="1">
    <source>
        <dbReference type="ARBA" id="ARBA00008764"/>
    </source>
</evidence>
<evidence type="ECO:0000256" key="4">
    <source>
        <dbReference type="ARBA" id="ARBA00022801"/>
    </source>
</evidence>
<proteinExistence type="inferred from homology"/>
<dbReference type="InterPro" id="IPR050966">
    <property type="entry name" value="Glutamyl_endopeptidase"/>
</dbReference>
<name>A0A9D6Z262_9BACT</name>
<evidence type="ECO:0000256" key="3">
    <source>
        <dbReference type="ARBA" id="ARBA00022729"/>
    </source>
</evidence>
<dbReference type="SUPFAM" id="SSF50494">
    <property type="entry name" value="Trypsin-like serine proteases"/>
    <property type="match status" value="1"/>
</dbReference>
<comment type="similarity">
    <text evidence="1 6">Belongs to the peptidase S1B family.</text>
</comment>
<dbReference type="GO" id="GO:0006508">
    <property type="term" value="P:proteolysis"/>
    <property type="evidence" value="ECO:0007669"/>
    <property type="project" value="UniProtKB-KW"/>
</dbReference>
<keyword evidence="4 6" id="KW-0378">Hydrolase</keyword>
<sequence length="318" mass="35322">MGSNQDIQSTVLVNETPTLFEEIRLLDDRIPVARPDVFPSRCVGHIEIKLRGGGGYTASGSLVSDYTVLTAGHVVKNASNQFHDIQSFRFIPGRNRAAMPYGVYEYSEMRAVNAGHSRDWALISLTQAAGFRTGFLGTLAKFPVDRWTREGDRFAHVGFPGDHRDEMWVDEDGACTGIYEGRQLITDIDAAHGQSGGPLAIQWFSGDPRVCGCLSWGPNAAEDPNYFTPGFEDVKTDVWMQWLCDHFGHLHSDDRFGKSNTALFAADDMGTVGMLPNYELPHSFIEDTGPDVRRFSSRFTTDLLTPNRVRINAAKAKR</sequence>
<evidence type="ECO:0000313" key="9">
    <source>
        <dbReference type="Proteomes" id="UP000807825"/>
    </source>
</evidence>
<feature type="domain" description="Peptidase S1" evidence="7">
    <location>
        <begin position="25"/>
        <end position="248"/>
    </location>
</feature>
<keyword evidence="3" id="KW-0732">Signal</keyword>
<dbReference type="InterPro" id="IPR001254">
    <property type="entry name" value="Trypsin_dom"/>
</dbReference>